<reference evidence="1 2" key="1">
    <citation type="submission" date="2014-04" db="EMBL/GenBank/DDBJ databases">
        <authorList>
            <consortium name="DOE Joint Genome Institute"/>
            <person name="Kuo A."/>
            <person name="Kohler A."/>
            <person name="Costa M.D."/>
            <person name="Nagy L.G."/>
            <person name="Floudas D."/>
            <person name="Copeland A."/>
            <person name="Barry K.W."/>
            <person name="Cichocki N."/>
            <person name="Veneault-Fourrey C."/>
            <person name="LaButti K."/>
            <person name="Lindquist E.A."/>
            <person name="Lipzen A."/>
            <person name="Lundell T."/>
            <person name="Morin E."/>
            <person name="Murat C."/>
            <person name="Sun H."/>
            <person name="Tunlid A."/>
            <person name="Henrissat B."/>
            <person name="Grigoriev I.V."/>
            <person name="Hibbett D.S."/>
            <person name="Martin F."/>
            <person name="Nordberg H.P."/>
            <person name="Cantor M.N."/>
            <person name="Hua S.X."/>
        </authorList>
    </citation>
    <scope>NUCLEOTIDE SEQUENCE [LARGE SCALE GENOMIC DNA]</scope>
    <source>
        <strain evidence="1 2">Marx 270</strain>
    </source>
</reference>
<gene>
    <name evidence="1" type="ORF">M404DRAFT_998698</name>
</gene>
<dbReference type="AlphaFoldDB" id="A0A0C3JBV9"/>
<keyword evidence="2" id="KW-1185">Reference proteome</keyword>
<accession>A0A0C3JBV9</accession>
<dbReference type="Proteomes" id="UP000054217">
    <property type="component" value="Unassembled WGS sequence"/>
</dbReference>
<dbReference type="InParanoid" id="A0A0C3JBV9"/>
<dbReference type="HOGENOM" id="CLU_2794950_0_0_1"/>
<evidence type="ECO:0000313" key="1">
    <source>
        <dbReference type="EMBL" id="KIO06578.1"/>
    </source>
</evidence>
<name>A0A0C3JBV9_PISTI</name>
<organism evidence="1 2">
    <name type="scientific">Pisolithus tinctorius Marx 270</name>
    <dbReference type="NCBI Taxonomy" id="870435"/>
    <lineage>
        <taxon>Eukaryota</taxon>
        <taxon>Fungi</taxon>
        <taxon>Dikarya</taxon>
        <taxon>Basidiomycota</taxon>
        <taxon>Agaricomycotina</taxon>
        <taxon>Agaricomycetes</taxon>
        <taxon>Agaricomycetidae</taxon>
        <taxon>Boletales</taxon>
        <taxon>Sclerodermatineae</taxon>
        <taxon>Pisolithaceae</taxon>
        <taxon>Pisolithus</taxon>
    </lineage>
</organism>
<dbReference type="EMBL" id="KN831962">
    <property type="protein sequence ID" value="KIO06578.1"/>
    <property type="molecule type" value="Genomic_DNA"/>
</dbReference>
<proteinExistence type="predicted"/>
<reference evidence="2" key="2">
    <citation type="submission" date="2015-01" db="EMBL/GenBank/DDBJ databases">
        <title>Evolutionary Origins and Diversification of the Mycorrhizal Mutualists.</title>
        <authorList>
            <consortium name="DOE Joint Genome Institute"/>
            <consortium name="Mycorrhizal Genomics Consortium"/>
            <person name="Kohler A."/>
            <person name="Kuo A."/>
            <person name="Nagy L.G."/>
            <person name="Floudas D."/>
            <person name="Copeland A."/>
            <person name="Barry K.W."/>
            <person name="Cichocki N."/>
            <person name="Veneault-Fourrey C."/>
            <person name="LaButti K."/>
            <person name="Lindquist E.A."/>
            <person name="Lipzen A."/>
            <person name="Lundell T."/>
            <person name="Morin E."/>
            <person name="Murat C."/>
            <person name="Riley R."/>
            <person name="Ohm R."/>
            <person name="Sun H."/>
            <person name="Tunlid A."/>
            <person name="Henrissat B."/>
            <person name="Grigoriev I.V."/>
            <person name="Hibbett D.S."/>
            <person name="Martin F."/>
        </authorList>
    </citation>
    <scope>NUCLEOTIDE SEQUENCE [LARGE SCALE GENOMIC DNA]</scope>
    <source>
        <strain evidence="2">Marx 270</strain>
    </source>
</reference>
<protein>
    <submittedName>
        <fullName evidence="1">Uncharacterized protein</fullName>
    </submittedName>
</protein>
<sequence length="68" mass="8021">MERLRTLVTHLVSSGGLRKGRCELRWNLSLGWTFVTRVHYRSRRLHVSNVVDLHNRTRGESYGDPLFQ</sequence>
<evidence type="ECO:0000313" key="2">
    <source>
        <dbReference type="Proteomes" id="UP000054217"/>
    </source>
</evidence>